<organism evidence="1 2">
    <name type="scientific">Erwinia tracheiphila</name>
    <dbReference type="NCBI Taxonomy" id="65700"/>
    <lineage>
        <taxon>Bacteria</taxon>
        <taxon>Pseudomonadati</taxon>
        <taxon>Pseudomonadota</taxon>
        <taxon>Gammaproteobacteria</taxon>
        <taxon>Enterobacterales</taxon>
        <taxon>Erwiniaceae</taxon>
        <taxon>Erwinia</taxon>
    </lineage>
</organism>
<dbReference type="STRING" id="65700.SY86_00265"/>
<protein>
    <submittedName>
        <fullName evidence="1">Transposase</fullName>
    </submittedName>
</protein>
<proteinExistence type="predicted"/>
<dbReference type="Proteomes" id="UP000033924">
    <property type="component" value="Unassembled WGS sequence"/>
</dbReference>
<name>A0A0M2KLA0_9GAMM</name>
<evidence type="ECO:0000313" key="1">
    <source>
        <dbReference type="EMBL" id="KKF38018.1"/>
    </source>
</evidence>
<accession>A0A0M2KLA0</accession>
<keyword evidence="2" id="KW-1185">Reference proteome</keyword>
<gene>
    <name evidence="1" type="ORF">SY86_00265</name>
</gene>
<dbReference type="PATRIC" id="fig|65700.7.peg.64"/>
<dbReference type="AlphaFoldDB" id="A0A0M2KLA0"/>
<comment type="caution">
    <text evidence="1">The sequence shown here is derived from an EMBL/GenBank/DDBJ whole genome shotgun (WGS) entry which is preliminary data.</text>
</comment>
<sequence>MKSRLIQMSKQFLRRVPFECILCGGHLSYHRATAGLNVQGLKTHARDISLMRYVPA</sequence>
<dbReference type="EMBL" id="JXNU01000001">
    <property type="protein sequence ID" value="KKF38018.1"/>
    <property type="molecule type" value="Genomic_DNA"/>
</dbReference>
<evidence type="ECO:0000313" key="2">
    <source>
        <dbReference type="Proteomes" id="UP000033924"/>
    </source>
</evidence>
<reference evidence="1 2" key="1">
    <citation type="submission" date="2015-01" db="EMBL/GenBank/DDBJ databases">
        <title>Erwinia tracheiphila.</title>
        <authorList>
            <person name="Shapiro L.R."/>
        </authorList>
    </citation>
    <scope>NUCLEOTIDE SEQUENCE [LARGE SCALE GENOMIC DNA]</scope>
    <source>
        <strain evidence="1 2">BuffGH</strain>
    </source>
</reference>